<accession>A0A1B8ZG98</accession>
<dbReference type="PANTHER" id="PTHR30203:SF24">
    <property type="entry name" value="BLR4935 PROTEIN"/>
    <property type="match status" value="1"/>
</dbReference>
<protein>
    <submittedName>
        <fullName evidence="2">Transporter</fullName>
    </submittedName>
</protein>
<dbReference type="AlphaFoldDB" id="A0A1B8ZG98"/>
<comment type="caution">
    <text evidence="2">The sequence shown here is derived from an EMBL/GenBank/DDBJ whole genome shotgun (WGS) entry which is preliminary data.</text>
</comment>
<sequence>MNIVLKNKMQHLMKSNFLIILFCTATGIFTKAQSENEPISFNEYLKYVKDKNLGLAAQKYNVSIAEASILTAGIFPDPQIEMETSNNGVSKDMGYTMGGAISWTLELGGKRKARIETAKNEAEYSKLQLQDYVRNLLADATLSYIEALKSKALLNVQKESYQSMLKLAKSDSIRYKLGDISKVTSQQSRLEATSLLNEVYQLEGAQQQSITALSDFIGSDSTGKEVTGNLNSFNRSYTLNDLIINAFNERADLLASKQNINTAASRIKLEKANRVIDLGLSAGAGHNTVANNEIAPSPAVNTVKLGISVPLKFSNRRNADLKIAEMSYSQAETEYKQIENSIRMEITQAYQQYTFAQKQLQQFDNGMLTEAESILKGITYSYQRGESSILEVLNAQRTYNELRQNYFQLLADNASALIDLERKAGIWDIDF</sequence>
<evidence type="ECO:0000256" key="1">
    <source>
        <dbReference type="ARBA" id="ARBA00007613"/>
    </source>
</evidence>
<reference evidence="2 3" key="1">
    <citation type="submission" date="2016-07" db="EMBL/GenBank/DDBJ databases">
        <authorList>
            <person name="Jeong J.-J."/>
            <person name="Kim D.W."/>
            <person name="Sang M.K."/>
            <person name="Choi I.-G."/>
            <person name="Kim K.D."/>
        </authorList>
    </citation>
    <scope>NUCLEOTIDE SEQUENCE [LARGE SCALE GENOMIC DNA]</scope>
    <source>
        <strain evidence="2 3">UTM-3</strain>
    </source>
</reference>
<proteinExistence type="inferred from homology"/>
<dbReference type="Pfam" id="PF02321">
    <property type="entry name" value="OEP"/>
    <property type="match status" value="2"/>
</dbReference>
<evidence type="ECO:0000313" key="3">
    <source>
        <dbReference type="Proteomes" id="UP000092651"/>
    </source>
</evidence>
<dbReference type="InterPro" id="IPR003423">
    <property type="entry name" value="OMP_efflux"/>
</dbReference>
<organism evidence="2 3">
    <name type="scientific">Chryseobacterium artocarpi</name>
    <dbReference type="NCBI Taxonomy" id="1414727"/>
    <lineage>
        <taxon>Bacteria</taxon>
        <taxon>Pseudomonadati</taxon>
        <taxon>Bacteroidota</taxon>
        <taxon>Flavobacteriia</taxon>
        <taxon>Flavobacteriales</taxon>
        <taxon>Weeksellaceae</taxon>
        <taxon>Chryseobacterium group</taxon>
        <taxon>Chryseobacterium</taxon>
    </lineage>
</organism>
<dbReference type="GO" id="GO:0015562">
    <property type="term" value="F:efflux transmembrane transporter activity"/>
    <property type="evidence" value="ECO:0007669"/>
    <property type="project" value="InterPro"/>
</dbReference>
<dbReference type="SUPFAM" id="SSF56954">
    <property type="entry name" value="Outer membrane efflux proteins (OEP)"/>
    <property type="match status" value="1"/>
</dbReference>
<dbReference type="Gene3D" id="1.20.1600.10">
    <property type="entry name" value="Outer membrane efflux proteins (OEP)"/>
    <property type="match status" value="1"/>
</dbReference>
<name>A0A1B8ZG98_9FLAO</name>
<comment type="similarity">
    <text evidence="1">Belongs to the outer membrane factor (OMF) (TC 1.B.17) family.</text>
</comment>
<gene>
    <name evidence="2" type="ORF">BBI01_11785</name>
</gene>
<dbReference type="InterPro" id="IPR010131">
    <property type="entry name" value="MdtP/NodT-like"/>
</dbReference>
<dbReference type="EMBL" id="MAYH01000034">
    <property type="protein sequence ID" value="OCA70623.1"/>
    <property type="molecule type" value="Genomic_DNA"/>
</dbReference>
<keyword evidence="3" id="KW-1185">Reference proteome</keyword>
<dbReference type="PANTHER" id="PTHR30203">
    <property type="entry name" value="OUTER MEMBRANE CATION EFFLUX PROTEIN"/>
    <property type="match status" value="1"/>
</dbReference>
<evidence type="ECO:0000313" key="2">
    <source>
        <dbReference type="EMBL" id="OCA70623.1"/>
    </source>
</evidence>
<dbReference type="Proteomes" id="UP000092651">
    <property type="component" value="Unassembled WGS sequence"/>
</dbReference>